<gene>
    <name evidence="2" type="ORF">UW90_C0001G0080</name>
</gene>
<protein>
    <submittedName>
        <fullName evidence="2">Uncharacterized protein</fullName>
    </submittedName>
</protein>
<organism evidence="2 3">
    <name type="scientific">Candidatus Yanofskybacteria bacterium GW2011_GWB1_45_11</name>
    <dbReference type="NCBI Taxonomy" id="1619026"/>
    <lineage>
        <taxon>Bacteria</taxon>
        <taxon>Candidatus Yanofskyibacteriota</taxon>
    </lineage>
</organism>
<dbReference type="EMBL" id="LCKD01000001">
    <property type="protein sequence ID" value="KKT90492.1"/>
    <property type="molecule type" value="Genomic_DNA"/>
</dbReference>
<reference evidence="2 3" key="1">
    <citation type="journal article" date="2015" name="Nature">
        <title>rRNA introns, odd ribosomes, and small enigmatic genomes across a large radiation of phyla.</title>
        <authorList>
            <person name="Brown C.T."/>
            <person name="Hug L.A."/>
            <person name="Thomas B.C."/>
            <person name="Sharon I."/>
            <person name="Castelle C.J."/>
            <person name="Singh A."/>
            <person name="Wilkins M.J."/>
            <person name="Williams K.H."/>
            <person name="Banfield J.F."/>
        </authorList>
    </citation>
    <scope>NUCLEOTIDE SEQUENCE [LARGE SCALE GENOMIC DNA]</scope>
</reference>
<evidence type="ECO:0000313" key="3">
    <source>
        <dbReference type="Proteomes" id="UP000034368"/>
    </source>
</evidence>
<dbReference type="Proteomes" id="UP000034368">
    <property type="component" value="Unassembled WGS sequence"/>
</dbReference>
<keyword evidence="1" id="KW-1133">Transmembrane helix</keyword>
<dbReference type="AlphaFoldDB" id="A0A0G1NBK3"/>
<proteinExistence type="predicted"/>
<name>A0A0G1NBK3_9BACT</name>
<evidence type="ECO:0000256" key="1">
    <source>
        <dbReference type="SAM" id="Phobius"/>
    </source>
</evidence>
<keyword evidence="1" id="KW-0472">Membrane</keyword>
<accession>A0A0G1NBK3</accession>
<feature type="transmembrane region" description="Helical" evidence="1">
    <location>
        <begin position="6"/>
        <end position="33"/>
    </location>
</feature>
<comment type="caution">
    <text evidence="2">The sequence shown here is derived from an EMBL/GenBank/DDBJ whole genome shotgun (WGS) entry which is preliminary data.</text>
</comment>
<keyword evidence="1" id="KW-0812">Transmembrane</keyword>
<feature type="transmembrane region" description="Helical" evidence="1">
    <location>
        <begin position="45"/>
        <end position="61"/>
    </location>
</feature>
<evidence type="ECO:0000313" key="2">
    <source>
        <dbReference type="EMBL" id="KKT90492.1"/>
    </source>
</evidence>
<sequence>MEIWKQIAAVTFFTGFAPAIGLLFITTSIYPAFIRKNSLSRKARTVLAFIGLFLLSPLTILL</sequence>